<evidence type="ECO:0000313" key="3">
    <source>
        <dbReference type="Proteomes" id="UP000053144"/>
    </source>
</evidence>
<protein>
    <submittedName>
        <fullName evidence="2">Uncharacterized protein</fullName>
    </submittedName>
</protein>
<evidence type="ECO:0000313" key="2">
    <source>
        <dbReference type="EMBL" id="KOM56686.1"/>
    </source>
</evidence>
<gene>
    <name evidence="2" type="ORF">LR48_Vigan10g257800</name>
</gene>
<dbReference type="EMBL" id="CM003380">
    <property type="protein sequence ID" value="KOM56686.1"/>
    <property type="molecule type" value="Genomic_DNA"/>
</dbReference>
<feature type="compositionally biased region" description="Polar residues" evidence="1">
    <location>
        <begin position="1"/>
        <end position="28"/>
    </location>
</feature>
<feature type="region of interest" description="Disordered" evidence="1">
    <location>
        <begin position="74"/>
        <end position="126"/>
    </location>
</feature>
<proteinExistence type="predicted"/>
<organism evidence="2 3">
    <name type="scientific">Phaseolus angularis</name>
    <name type="common">Azuki bean</name>
    <name type="synonym">Vigna angularis</name>
    <dbReference type="NCBI Taxonomy" id="3914"/>
    <lineage>
        <taxon>Eukaryota</taxon>
        <taxon>Viridiplantae</taxon>
        <taxon>Streptophyta</taxon>
        <taxon>Embryophyta</taxon>
        <taxon>Tracheophyta</taxon>
        <taxon>Spermatophyta</taxon>
        <taxon>Magnoliopsida</taxon>
        <taxon>eudicotyledons</taxon>
        <taxon>Gunneridae</taxon>
        <taxon>Pentapetalae</taxon>
        <taxon>rosids</taxon>
        <taxon>fabids</taxon>
        <taxon>Fabales</taxon>
        <taxon>Fabaceae</taxon>
        <taxon>Papilionoideae</taxon>
        <taxon>50 kb inversion clade</taxon>
        <taxon>NPAAA clade</taxon>
        <taxon>indigoferoid/millettioid clade</taxon>
        <taxon>Phaseoleae</taxon>
        <taxon>Vigna</taxon>
    </lineage>
</organism>
<feature type="compositionally biased region" description="Polar residues" evidence="1">
    <location>
        <begin position="101"/>
        <end position="126"/>
    </location>
</feature>
<dbReference type="Gramene" id="KOM56686">
    <property type="protein sequence ID" value="KOM56686"/>
    <property type="gene ID" value="LR48_Vigan10g257800"/>
</dbReference>
<sequence length="602" mass="68019">MWSSVQTKDHSSSPLGSNARHSMWTSVQTKDRSSSPFGFERSTLNVVERSNKRLFVLAFWIRTLDTQCGRAFKQQTVRPRPSDSNAKHLMWSSVQTKDRSSSPLGSNARHSMWTSVQTADRSSSPLGSNARHLIVLAVGRSTSKIFDHTSTRALVNPCQRASKYRSSIHFNERSSNRCHRAFKYRSSNPGVRPRLRIRTLDNHCVRASLLSDVRPRRYSTILQQERSSTHVNERPNIARQPMSTSFQTLLDNPLVRASKLLAVPPQRFSPFRFRGRSTFNGYIHSSTPTTFVLLGQIVRPLDLTDVRLRAFVASPNIDAKQSVVRPHPSNSKRPTLTLPDVRPTRLNGSAFRGLQRPSFFPIVVRHFQGRPYFNTNGPPLGLTLVRPPDVRHLGFNRSANRFINVRQFTQEAFGHSDSLAFGQSISLTYGPKRPAFSLMDVRPPALLDPVDVRPRTPSLIARPSMTMNVHTVSRSALTLNHQCQRASTHRSTIHFNERYKTARQFMSTSVKPPLVNSHQRAFENERSDTARQSMFSSVQEVARSASNLFDLLVSTTQPHMPLGAIPLGHTYPHVRPHSLQLFCRSFSPLFGPSNSTTRSSLF</sequence>
<dbReference type="Proteomes" id="UP000053144">
    <property type="component" value="Chromosome 10"/>
</dbReference>
<name>A0A0L9VNP4_PHAAN</name>
<feature type="region of interest" description="Disordered" evidence="1">
    <location>
        <begin position="1"/>
        <end position="38"/>
    </location>
</feature>
<reference evidence="3" key="1">
    <citation type="journal article" date="2015" name="Proc. Natl. Acad. Sci. U.S.A.">
        <title>Genome sequencing of adzuki bean (Vigna angularis) provides insight into high starch and low fat accumulation and domestication.</title>
        <authorList>
            <person name="Yang K."/>
            <person name="Tian Z."/>
            <person name="Chen C."/>
            <person name="Luo L."/>
            <person name="Zhao B."/>
            <person name="Wang Z."/>
            <person name="Yu L."/>
            <person name="Li Y."/>
            <person name="Sun Y."/>
            <person name="Li W."/>
            <person name="Chen Y."/>
            <person name="Li Y."/>
            <person name="Zhang Y."/>
            <person name="Ai D."/>
            <person name="Zhao J."/>
            <person name="Shang C."/>
            <person name="Ma Y."/>
            <person name="Wu B."/>
            <person name="Wang M."/>
            <person name="Gao L."/>
            <person name="Sun D."/>
            <person name="Zhang P."/>
            <person name="Guo F."/>
            <person name="Wang W."/>
            <person name="Li Y."/>
            <person name="Wang J."/>
            <person name="Varshney R.K."/>
            <person name="Wang J."/>
            <person name="Ling H.Q."/>
            <person name="Wan P."/>
        </authorList>
    </citation>
    <scope>NUCLEOTIDE SEQUENCE</scope>
    <source>
        <strain evidence="3">cv. Jingnong 6</strain>
    </source>
</reference>
<evidence type="ECO:0000256" key="1">
    <source>
        <dbReference type="SAM" id="MobiDB-lite"/>
    </source>
</evidence>
<accession>A0A0L9VNP4</accession>
<dbReference type="AlphaFoldDB" id="A0A0L9VNP4"/>